<comment type="caution">
    <text evidence="4">The sequence shown here is derived from an EMBL/GenBank/DDBJ whole genome shotgun (WGS) entry which is preliminary data.</text>
</comment>
<dbReference type="PANTHER" id="PTHR40940:SF2">
    <property type="entry name" value="BATD"/>
    <property type="match status" value="1"/>
</dbReference>
<accession>A0ABV5J766</accession>
<organism evidence="4 5">
    <name type="scientific">Echinicola jeungdonensis</name>
    <dbReference type="NCBI Taxonomy" id="709343"/>
    <lineage>
        <taxon>Bacteria</taxon>
        <taxon>Pseudomonadati</taxon>
        <taxon>Bacteroidota</taxon>
        <taxon>Cytophagia</taxon>
        <taxon>Cytophagales</taxon>
        <taxon>Cyclobacteriaceae</taxon>
        <taxon>Echinicola</taxon>
    </lineage>
</organism>
<feature type="transmembrane region" description="Helical" evidence="2">
    <location>
        <begin position="457"/>
        <end position="479"/>
    </location>
</feature>
<keyword evidence="5" id="KW-1185">Reference proteome</keyword>
<evidence type="ECO:0000256" key="2">
    <source>
        <dbReference type="SAM" id="Phobius"/>
    </source>
</evidence>
<dbReference type="Proteomes" id="UP001589654">
    <property type="component" value="Unassembled WGS sequence"/>
</dbReference>
<proteinExistence type="predicted"/>
<feature type="chain" id="PRO_5045533378" evidence="3">
    <location>
        <begin position="24"/>
        <end position="482"/>
    </location>
</feature>
<dbReference type="EMBL" id="JBHMEW010000054">
    <property type="protein sequence ID" value="MFB9211814.1"/>
    <property type="molecule type" value="Genomic_DNA"/>
</dbReference>
<protein>
    <submittedName>
        <fullName evidence="4">BatD family protein</fullName>
    </submittedName>
</protein>
<gene>
    <name evidence="4" type="ORF">ACFFUR_08350</name>
</gene>
<evidence type="ECO:0000313" key="5">
    <source>
        <dbReference type="Proteomes" id="UP001589654"/>
    </source>
</evidence>
<name>A0ABV5J766_9BACT</name>
<dbReference type="Pfam" id="PF13584">
    <property type="entry name" value="BatD"/>
    <property type="match status" value="2"/>
</dbReference>
<dbReference type="RefSeq" id="WP_379945398.1">
    <property type="nucleotide sequence ID" value="NZ_JAUFQT010000001.1"/>
</dbReference>
<keyword evidence="2" id="KW-1133">Transmembrane helix</keyword>
<keyword evidence="3" id="KW-0732">Signal</keyword>
<feature type="signal peptide" evidence="3">
    <location>
        <begin position="1"/>
        <end position="23"/>
    </location>
</feature>
<evidence type="ECO:0000256" key="1">
    <source>
        <dbReference type="SAM" id="MobiDB-lite"/>
    </source>
</evidence>
<dbReference type="PANTHER" id="PTHR40940">
    <property type="entry name" value="PROTEIN BATD-RELATED"/>
    <property type="match status" value="1"/>
</dbReference>
<keyword evidence="2" id="KW-0812">Transmembrane</keyword>
<reference evidence="4 5" key="1">
    <citation type="submission" date="2024-09" db="EMBL/GenBank/DDBJ databases">
        <authorList>
            <person name="Sun Q."/>
            <person name="Mori K."/>
        </authorList>
    </citation>
    <scope>NUCLEOTIDE SEQUENCE [LARGE SCALE GENOMIC DNA]</scope>
    <source>
        <strain evidence="4 5">CECT 7682</strain>
    </source>
</reference>
<sequence length="482" mass="55438">MKRTKLYLNLVFLLSMITTFALGQGVQVELGPSEVGINQTFSIKITISDEKIKSYDQFPEINGFQKQGISQSSSMSVVNGQMNSTNSIVQYYKPLRKGTFILEDFTMQLNGNPVSSPGKEIKVTDPKQASAAQRRSTDSFDDFFGSSDGEEQEFIELDDEAFFSMNVDKEEVYVGEGFNVSLAFFMAETNQAPFDFYEPGKQLEKIVKKIKPTHAWEENFNITNIQPERVRIDGKNWTRFKVYEATFYPFNEGEIQLPDIEWEMIKYKVAKNPTFFGNNRQESYKTFHAKGKTIKVKPLPPHPLKNEVSVGQFRLMENFEEKKVETGEGITYNFAIRGEGNINSINAPQKKNIQKLNTYDPNERQQINRGRGRVTGTKEFEYYLTVNEPGKLPLSNHFEWVYFNTGLERYDTLRPQAILNVVGESKINESISSTRLGGIYDFIELEDNKLLNQRYKYYFSTFINLLLVGAVIMLAIMIMKKR</sequence>
<dbReference type="InterPro" id="IPR025738">
    <property type="entry name" value="BatD"/>
</dbReference>
<feature type="region of interest" description="Disordered" evidence="1">
    <location>
        <begin position="116"/>
        <end position="140"/>
    </location>
</feature>
<keyword evidence="2" id="KW-0472">Membrane</keyword>
<evidence type="ECO:0000313" key="4">
    <source>
        <dbReference type="EMBL" id="MFB9211814.1"/>
    </source>
</evidence>
<evidence type="ECO:0000256" key="3">
    <source>
        <dbReference type="SAM" id="SignalP"/>
    </source>
</evidence>